<name>A0ACB0XLN8_MELEN</name>
<keyword evidence="2" id="KW-1185">Reference proteome</keyword>
<evidence type="ECO:0000313" key="2">
    <source>
        <dbReference type="Proteomes" id="UP001497535"/>
    </source>
</evidence>
<proteinExistence type="predicted"/>
<gene>
    <name evidence="1" type="ORF">MENTE1834_LOCUS797</name>
</gene>
<sequence length="346" mass="41095">MFILLIISSLFSNSHGTFESESKRIINFLGQFFFNLAAKLISINNPFNLIFSDEASSSKTKSLNQKENMFDKHRENFVNKKYLPLYKNEIWSPTENDFKEYPKREQEFKIGEFVKVRNGSKSTGKTEWLSAKIVEFENKQYTVEIQNKSLYGKLFTRYSKDIRKITDDFQINEIVELRNYDKWVLGRILGKDEEGMYIVGIESGEFYGVIVRRYPNHLKKHGELEHYKIDEIVEVMNIDKITGEINWIKAKILEIKRGNNYIVKIVEKCRLNGSEFERNIFSIRKFKSENFQAGEEVEFYIYDRIKKKNEWIKAKILQIEDGIYVLNTGTKILREYYSFNLRKIQV</sequence>
<comment type="caution">
    <text evidence="1">The sequence shown here is derived from an EMBL/GenBank/DDBJ whole genome shotgun (WGS) entry which is preliminary data.</text>
</comment>
<evidence type="ECO:0000313" key="1">
    <source>
        <dbReference type="EMBL" id="CAK5007507.1"/>
    </source>
</evidence>
<reference evidence="1" key="1">
    <citation type="submission" date="2023-11" db="EMBL/GenBank/DDBJ databases">
        <authorList>
            <person name="Poullet M."/>
        </authorList>
    </citation>
    <scope>NUCLEOTIDE SEQUENCE</scope>
    <source>
        <strain evidence="1">E1834</strain>
    </source>
</reference>
<dbReference type="EMBL" id="CAVMJV010000001">
    <property type="protein sequence ID" value="CAK5007507.1"/>
    <property type="molecule type" value="Genomic_DNA"/>
</dbReference>
<accession>A0ACB0XLN8</accession>
<dbReference type="Proteomes" id="UP001497535">
    <property type="component" value="Unassembled WGS sequence"/>
</dbReference>
<protein>
    <submittedName>
        <fullName evidence="1">Uncharacterized protein</fullName>
    </submittedName>
</protein>
<organism evidence="1 2">
    <name type="scientific">Meloidogyne enterolobii</name>
    <name type="common">Root-knot nematode worm</name>
    <name type="synonym">Meloidogyne mayaguensis</name>
    <dbReference type="NCBI Taxonomy" id="390850"/>
    <lineage>
        <taxon>Eukaryota</taxon>
        <taxon>Metazoa</taxon>
        <taxon>Ecdysozoa</taxon>
        <taxon>Nematoda</taxon>
        <taxon>Chromadorea</taxon>
        <taxon>Rhabditida</taxon>
        <taxon>Tylenchina</taxon>
        <taxon>Tylenchomorpha</taxon>
        <taxon>Tylenchoidea</taxon>
        <taxon>Meloidogynidae</taxon>
        <taxon>Meloidogyninae</taxon>
        <taxon>Meloidogyne</taxon>
    </lineage>
</organism>